<feature type="non-terminal residue" evidence="2">
    <location>
        <position position="1"/>
    </location>
</feature>
<protein>
    <recommendedName>
        <fullName evidence="1">Pentraxin (PTX) domain-containing protein</fullName>
    </recommendedName>
</protein>
<dbReference type="Gene3D" id="2.60.120.200">
    <property type="match status" value="1"/>
</dbReference>
<evidence type="ECO:0000313" key="3">
    <source>
        <dbReference type="Proteomes" id="UP001159428"/>
    </source>
</evidence>
<gene>
    <name evidence="2" type="ORF">PMEA_00025328</name>
</gene>
<evidence type="ECO:0000313" key="2">
    <source>
        <dbReference type="EMBL" id="CAH3151670.1"/>
    </source>
</evidence>
<reference evidence="2 3" key="1">
    <citation type="submission" date="2022-05" db="EMBL/GenBank/DDBJ databases">
        <authorList>
            <consortium name="Genoscope - CEA"/>
            <person name="William W."/>
        </authorList>
    </citation>
    <scope>NUCLEOTIDE SEQUENCE [LARGE SCALE GENOMIC DNA]</scope>
</reference>
<comment type="caution">
    <text evidence="2">The sequence shown here is derived from an EMBL/GenBank/DDBJ whole genome shotgun (WGS) entry which is preliminary data.</text>
</comment>
<organism evidence="2 3">
    <name type="scientific">Pocillopora meandrina</name>
    <dbReference type="NCBI Taxonomy" id="46732"/>
    <lineage>
        <taxon>Eukaryota</taxon>
        <taxon>Metazoa</taxon>
        <taxon>Cnidaria</taxon>
        <taxon>Anthozoa</taxon>
        <taxon>Hexacorallia</taxon>
        <taxon>Scleractinia</taxon>
        <taxon>Astrocoeniina</taxon>
        <taxon>Pocilloporidae</taxon>
        <taxon>Pocillopora</taxon>
    </lineage>
</organism>
<dbReference type="InterPro" id="IPR001759">
    <property type="entry name" value="PTX_dom"/>
</dbReference>
<dbReference type="AlphaFoldDB" id="A0AAU9XLZ2"/>
<dbReference type="SUPFAM" id="SSF49899">
    <property type="entry name" value="Concanavalin A-like lectins/glucanases"/>
    <property type="match status" value="1"/>
</dbReference>
<accession>A0AAU9XLZ2</accession>
<dbReference type="Pfam" id="PF00354">
    <property type="entry name" value="Pentaxin"/>
    <property type="match status" value="1"/>
</dbReference>
<dbReference type="InterPro" id="IPR013320">
    <property type="entry name" value="ConA-like_dom_sf"/>
</dbReference>
<name>A0AAU9XLZ2_9CNID</name>
<sequence>SLSNVFATSSPKDEMVFLCVRIQPKQSPKMEAIVNANFGSKKTSDGVKYENVQWTQVIVGQNQGNDGTITNDTPFYGRISNLNIWFNSLTDAQITNWYNEVQKYYIPNILKWPELGSSSRIGDVHFVKVTSAERQWRDVLDSEVDVQTTSNVSATKSFKSGSGVVIEVESQSPVSCGNATDSATVDGVLISVSGSWKRIKYKQTFMETQKCFAIFGSVPKRAASILTPGVSEFDLDLDELWKEEYLGPNGNHFDGVNALCGDEHFWMVNQQNTPVAGVSLRRFASNA</sequence>
<keyword evidence="3" id="KW-1185">Reference proteome</keyword>
<proteinExistence type="predicted"/>
<dbReference type="EMBL" id="CALNXJ010000049">
    <property type="protein sequence ID" value="CAH3151670.1"/>
    <property type="molecule type" value="Genomic_DNA"/>
</dbReference>
<feature type="domain" description="Pentraxin (PTX)" evidence="1">
    <location>
        <begin position="30"/>
        <end position="115"/>
    </location>
</feature>
<evidence type="ECO:0000259" key="1">
    <source>
        <dbReference type="Pfam" id="PF00354"/>
    </source>
</evidence>
<dbReference type="Proteomes" id="UP001159428">
    <property type="component" value="Unassembled WGS sequence"/>
</dbReference>
<feature type="non-terminal residue" evidence="2">
    <location>
        <position position="287"/>
    </location>
</feature>